<feature type="region of interest" description="Disordered" evidence="1">
    <location>
        <begin position="115"/>
        <end position="183"/>
    </location>
</feature>
<gene>
    <name evidence="2" type="ORF">HII31_05576</name>
</gene>
<feature type="compositionally biased region" description="Basic and acidic residues" evidence="1">
    <location>
        <begin position="64"/>
        <end position="75"/>
    </location>
</feature>
<accession>A0A8H6RKE5</accession>
<protein>
    <submittedName>
        <fullName evidence="2">Dynein heavy chain-like protein</fullName>
    </submittedName>
</protein>
<dbReference type="AlphaFoldDB" id="A0A8H6RKE5"/>
<sequence>MPEIPILEILLKTASPLLPLLRKYNRLPSALPQIKPEYPPSVLTKEAESSPQNKKFKRLMTIPNEREKELDRQDNEDGFEQVAIHEGAEEVSEDEEVGNKEVGIEEVGIEEVGNQEVEEEEAEEQMVGNEEVEEEQVEDGQVVEEIEEEQVEEEAKEDKVEDKIEEEVEEDEVEEDKVEVEEDKVEEEVATRFRRLNMFENDDLMLEYLCNLFSLGQNAYILFRFSKALLAKCDLQKRLSTAMHDSRTTMHHSRWLSNPNLSGPWSGLGDIRPHVFTIWAGVYFPARMPTP</sequence>
<proteinExistence type="predicted"/>
<evidence type="ECO:0000256" key="1">
    <source>
        <dbReference type="SAM" id="MobiDB-lite"/>
    </source>
</evidence>
<dbReference type="Proteomes" id="UP000660729">
    <property type="component" value="Unassembled WGS sequence"/>
</dbReference>
<feature type="region of interest" description="Disordered" evidence="1">
    <location>
        <begin position="31"/>
        <end position="76"/>
    </location>
</feature>
<dbReference type="OrthoDB" id="10643516at2759"/>
<comment type="caution">
    <text evidence="2">The sequence shown here is derived from an EMBL/GenBank/DDBJ whole genome shotgun (WGS) entry which is preliminary data.</text>
</comment>
<keyword evidence="3" id="KW-1185">Reference proteome</keyword>
<organism evidence="2 3">
    <name type="scientific">Pseudocercospora fuligena</name>
    <dbReference type="NCBI Taxonomy" id="685502"/>
    <lineage>
        <taxon>Eukaryota</taxon>
        <taxon>Fungi</taxon>
        <taxon>Dikarya</taxon>
        <taxon>Ascomycota</taxon>
        <taxon>Pezizomycotina</taxon>
        <taxon>Dothideomycetes</taxon>
        <taxon>Dothideomycetidae</taxon>
        <taxon>Mycosphaerellales</taxon>
        <taxon>Mycosphaerellaceae</taxon>
        <taxon>Pseudocercospora</taxon>
    </lineage>
</organism>
<reference evidence="2" key="1">
    <citation type="submission" date="2020-04" db="EMBL/GenBank/DDBJ databases">
        <title>Draft genome resource of the tomato pathogen Pseudocercospora fuligena.</title>
        <authorList>
            <person name="Zaccaron A."/>
        </authorList>
    </citation>
    <scope>NUCLEOTIDE SEQUENCE</scope>
    <source>
        <strain evidence="2">PF001</strain>
    </source>
</reference>
<evidence type="ECO:0000313" key="2">
    <source>
        <dbReference type="EMBL" id="KAF7193089.1"/>
    </source>
</evidence>
<feature type="compositionally biased region" description="Acidic residues" evidence="1">
    <location>
        <begin position="163"/>
        <end position="183"/>
    </location>
</feature>
<feature type="compositionally biased region" description="Acidic residues" evidence="1">
    <location>
        <begin position="116"/>
        <end position="155"/>
    </location>
</feature>
<evidence type="ECO:0000313" key="3">
    <source>
        <dbReference type="Proteomes" id="UP000660729"/>
    </source>
</evidence>
<name>A0A8H6RKE5_9PEZI</name>
<dbReference type="EMBL" id="JABCIY010000094">
    <property type="protein sequence ID" value="KAF7193089.1"/>
    <property type="molecule type" value="Genomic_DNA"/>
</dbReference>